<feature type="compositionally biased region" description="Basic and acidic residues" evidence="1">
    <location>
        <begin position="1"/>
        <end position="11"/>
    </location>
</feature>
<evidence type="ECO:0000313" key="2">
    <source>
        <dbReference type="EMBL" id="WDI31295.1"/>
    </source>
</evidence>
<protein>
    <submittedName>
        <fullName evidence="2">Uncharacterized protein</fullName>
    </submittedName>
</protein>
<gene>
    <name evidence="2" type="ORF">PUV54_15200</name>
</gene>
<dbReference type="EMBL" id="CP118166">
    <property type="protein sequence ID" value="WDI31295.1"/>
    <property type="molecule type" value="Genomic_DNA"/>
</dbReference>
<feature type="region of interest" description="Disordered" evidence="1">
    <location>
        <begin position="1"/>
        <end position="46"/>
    </location>
</feature>
<accession>A0AAE9ZD11</accession>
<organism evidence="2 3">
    <name type="scientific">Hyphococcus flavus</name>
    <dbReference type="NCBI Taxonomy" id="1866326"/>
    <lineage>
        <taxon>Bacteria</taxon>
        <taxon>Pseudomonadati</taxon>
        <taxon>Pseudomonadota</taxon>
        <taxon>Alphaproteobacteria</taxon>
        <taxon>Parvularculales</taxon>
        <taxon>Parvularculaceae</taxon>
        <taxon>Hyphococcus</taxon>
    </lineage>
</organism>
<dbReference type="AlphaFoldDB" id="A0AAE9ZD11"/>
<evidence type="ECO:0000256" key="1">
    <source>
        <dbReference type="SAM" id="MobiDB-lite"/>
    </source>
</evidence>
<proteinExistence type="predicted"/>
<feature type="compositionally biased region" description="Polar residues" evidence="1">
    <location>
        <begin position="35"/>
        <end position="46"/>
    </location>
</feature>
<keyword evidence="3" id="KW-1185">Reference proteome</keyword>
<name>A0AAE9ZD11_9PROT</name>
<sequence length="46" mass="4956">MRLPADREEAGGAKGGIEADETDEDDFDDTHCLSPVSSGLSFSDRR</sequence>
<dbReference type="Proteomes" id="UP001214043">
    <property type="component" value="Chromosome"/>
</dbReference>
<feature type="compositionally biased region" description="Acidic residues" evidence="1">
    <location>
        <begin position="18"/>
        <end position="28"/>
    </location>
</feature>
<evidence type="ECO:0000313" key="3">
    <source>
        <dbReference type="Proteomes" id="UP001214043"/>
    </source>
</evidence>
<dbReference type="RefSeq" id="WP_274493154.1">
    <property type="nucleotide sequence ID" value="NZ_CP118166.1"/>
</dbReference>
<reference evidence="2" key="1">
    <citation type="submission" date="2023-02" db="EMBL/GenBank/DDBJ databases">
        <title>Genome sequence of Hyphococcus flavus.</title>
        <authorList>
            <person name="Rong J.-C."/>
            <person name="Zhao Q."/>
            <person name="Yi M."/>
            <person name="Wu J.-Y."/>
        </authorList>
    </citation>
    <scope>NUCLEOTIDE SEQUENCE</scope>
    <source>
        <strain evidence="2">MCCC 1K03223</strain>
    </source>
</reference>
<dbReference type="KEGG" id="hfl:PUV54_15200"/>